<gene>
    <name evidence="1" type="ORF">ABB05_11680</name>
</gene>
<sequence length="229" mass="26873">MKTENPAFEEEIMQHQNLNSFHTLRSVLTDREEQTFMSILFSSSATIRANNFGLSRKEVEKLLGVTRNDQYFFSFLSRVNQAVGRYYRLIYDEQRDQVVVLLRVPAWSARHTLSEEALAVLLYMFYQQEVLEHEYTLLSQLLEAFGHEMLKGGRRIQLALDSLRKIGAIEHDPATERKDSYCLTAIGVHMFSDSFLRRVVEFSHSNQLSKEDVMKFFSRYNLYEQEGMM</sequence>
<dbReference type="PATRIC" id="fig|217031.6.peg.2499"/>
<comment type="caution">
    <text evidence="1">The sequence shown here is derived from an EMBL/GenBank/DDBJ whole genome shotgun (WGS) entry which is preliminary data.</text>
</comment>
<protein>
    <submittedName>
        <fullName evidence="1">Uncharacterized protein</fullName>
    </submittedName>
</protein>
<dbReference type="EMBL" id="LDJR01000048">
    <property type="protein sequence ID" value="OAK70766.1"/>
    <property type="molecule type" value="Genomic_DNA"/>
</dbReference>
<reference evidence="1 2" key="1">
    <citation type="submission" date="2015-05" db="EMBL/GenBank/DDBJ databases">
        <title>Comparison of genome.</title>
        <authorList>
            <person name="Zheng Z."/>
            <person name="Sun M."/>
        </authorList>
    </citation>
    <scope>NUCLEOTIDE SEQUENCE [LARGE SCALE GENOMIC DNA]</scope>
    <source>
        <strain evidence="1 2">G25-74</strain>
    </source>
</reference>
<dbReference type="AlphaFoldDB" id="A0A177ZS48"/>
<dbReference type="Proteomes" id="UP000077881">
    <property type="component" value="Unassembled WGS sequence"/>
</dbReference>
<organism evidence="1 2">
    <name type="scientific">Lederbergia galactosidilytica</name>
    <dbReference type="NCBI Taxonomy" id="217031"/>
    <lineage>
        <taxon>Bacteria</taxon>
        <taxon>Bacillati</taxon>
        <taxon>Bacillota</taxon>
        <taxon>Bacilli</taxon>
        <taxon>Bacillales</taxon>
        <taxon>Bacillaceae</taxon>
        <taxon>Lederbergia</taxon>
    </lineage>
</organism>
<keyword evidence="2" id="KW-1185">Reference proteome</keyword>
<proteinExistence type="predicted"/>
<dbReference type="OrthoDB" id="2571794at2"/>
<dbReference type="STRING" id="217031.ABB05_11680"/>
<evidence type="ECO:0000313" key="1">
    <source>
        <dbReference type="EMBL" id="OAK70766.1"/>
    </source>
</evidence>
<evidence type="ECO:0000313" key="2">
    <source>
        <dbReference type="Proteomes" id="UP000077881"/>
    </source>
</evidence>
<dbReference type="RefSeq" id="WP_064468174.1">
    <property type="nucleotide sequence ID" value="NZ_LDJR01000048.1"/>
</dbReference>
<accession>A0A177ZS48</accession>
<name>A0A177ZS48_9BACI</name>